<keyword evidence="2" id="KW-1185">Reference proteome</keyword>
<dbReference type="OrthoDB" id="412788at2759"/>
<sequence>MKNAKTKVKASTESDLAFITKIHANEYDPNFPILSARNDDELSAKSAGFAMQFLANRQSALEKHSAHEDGADHKDFYDSKIQGNGHVLSIYQSKTSPSAKENFFAMSTAHWDKLRKFILEDLRDDLPAQGFLGGDVPGEADFHVAAWLARIAAAGGAKKTEDGLKMLQNEVGPEAESPIPDNVASYWNAWVKRESWAQVYGQDLH</sequence>
<evidence type="ECO:0000313" key="2">
    <source>
        <dbReference type="Proteomes" id="UP000076532"/>
    </source>
</evidence>
<name>A0A166FFP9_9AGAM</name>
<proteinExistence type="predicted"/>
<evidence type="ECO:0000313" key="1">
    <source>
        <dbReference type="EMBL" id="KZP16757.1"/>
    </source>
</evidence>
<dbReference type="SUPFAM" id="SSF47616">
    <property type="entry name" value="GST C-terminal domain-like"/>
    <property type="match status" value="1"/>
</dbReference>
<dbReference type="Proteomes" id="UP000076532">
    <property type="component" value="Unassembled WGS sequence"/>
</dbReference>
<accession>A0A166FFP9</accession>
<protein>
    <recommendedName>
        <fullName evidence="3">GST C-terminal domain-containing protein</fullName>
    </recommendedName>
</protein>
<organism evidence="1 2">
    <name type="scientific">Athelia psychrophila</name>
    <dbReference type="NCBI Taxonomy" id="1759441"/>
    <lineage>
        <taxon>Eukaryota</taxon>
        <taxon>Fungi</taxon>
        <taxon>Dikarya</taxon>
        <taxon>Basidiomycota</taxon>
        <taxon>Agaricomycotina</taxon>
        <taxon>Agaricomycetes</taxon>
        <taxon>Agaricomycetidae</taxon>
        <taxon>Atheliales</taxon>
        <taxon>Atheliaceae</taxon>
        <taxon>Athelia</taxon>
    </lineage>
</organism>
<dbReference type="STRING" id="436010.A0A166FFP9"/>
<reference evidence="1 2" key="1">
    <citation type="journal article" date="2016" name="Mol. Biol. Evol.">
        <title>Comparative Genomics of Early-Diverging Mushroom-Forming Fungi Provides Insights into the Origins of Lignocellulose Decay Capabilities.</title>
        <authorList>
            <person name="Nagy L.G."/>
            <person name="Riley R."/>
            <person name="Tritt A."/>
            <person name="Adam C."/>
            <person name="Daum C."/>
            <person name="Floudas D."/>
            <person name="Sun H."/>
            <person name="Yadav J.S."/>
            <person name="Pangilinan J."/>
            <person name="Larsson K.H."/>
            <person name="Matsuura K."/>
            <person name="Barry K."/>
            <person name="Labutti K."/>
            <person name="Kuo R."/>
            <person name="Ohm R.A."/>
            <person name="Bhattacharya S.S."/>
            <person name="Shirouzu T."/>
            <person name="Yoshinaga Y."/>
            <person name="Martin F.M."/>
            <person name="Grigoriev I.V."/>
            <person name="Hibbett D.S."/>
        </authorList>
    </citation>
    <scope>NUCLEOTIDE SEQUENCE [LARGE SCALE GENOMIC DNA]</scope>
    <source>
        <strain evidence="1 2">CBS 109695</strain>
    </source>
</reference>
<dbReference type="EMBL" id="KV417589">
    <property type="protein sequence ID" value="KZP16757.1"/>
    <property type="molecule type" value="Genomic_DNA"/>
</dbReference>
<dbReference type="InterPro" id="IPR036282">
    <property type="entry name" value="Glutathione-S-Trfase_C_sf"/>
</dbReference>
<evidence type="ECO:0008006" key="3">
    <source>
        <dbReference type="Google" id="ProtNLM"/>
    </source>
</evidence>
<gene>
    <name evidence="1" type="ORF">FIBSPDRAFT_865507</name>
</gene>
<dbReference type="AlphaFoldDB" id="A0A166FFP9"/>